<evidence type="ECO:0000313" key="1">
    <source>
        <dbReference type="EMBL" id="AFY95477.1"/>
    </source>
</evidence>
<dbReference type="EMBL" id="CP003600">
    <property type="protein sequence ID" value="AFY95477.1"/>
    <property type="molecule type" value="Genomic_DNA"/>
</dbReference>
<dbReference type="Proteomes" id="UP000010366">
    <property type="component" value="Chromosome"/>
</dbReference>
<proteinExistence type="predicted"/>
<dbReference type="STRING" id="1173020.Cha6605_4558"/>
<accession>K9UK52</accession>
<dbReference type="AlphaFoldDB" id="K9UK52"/>
<dbReference type="HOGENOM" id="CLU_186539_0_0_3"/>
<gene>
    <name evidence="1" type="ORF">Cha6605_4558</name>
</gene>
<sequence length="88" mass="10338">MPKKLQTPDKFKFMTERSIVQEKYELTRWQSAQLRAKLPKGIYWLQIEKGGLIQWNWTLLQSYLLSGADCPQHRALVEEYIATLPQSA</sequence>
<evidence type="ECO:0000313" key="2">
    <source>
        <dbReference type="Proteomes" id="UP000010366"/>
    </source>
</evidence>
<dbReference type="eggNOG" id="ENOG50336S1">
    <property type="taxonomic scope" value="Bacteria"/>
</dbReference>
<name>K9UK52_CHAP6</name>
<dbReference type="RefSeq" id="WP_015161576.1">
    <property type="nucleotide sequence ID" value="NC_019697.1"/>
</dbReference>
<organism evidence="1 2">
    <name type="scientific">Chamaesiphon minutus (strain ATCC 27169 / PCC 6605)</name>
    <dbReference type="NCBI Taxonomy" id="1173020"/>
    <lineage>
        <taxon>Bacteria</taxon>
        <taxon>Bacillati</taxon>
        <taxon>Cyanobacteriota</taxon>
        <taxon>Cyanophyceae</taxon>
        <taxon>Gomontiellales</taxon>
        <taxon>Chamaesiphonaceae</taxon>
        <taxon>Chamaesiphon</taxon>
    </lineage>
</organism>
<dbReference type="KEGG" id="cmp:Cha6605_4558"/>
<dbReference type="OrthoDB" id="574425at2"/>
<reference evidence="1 2" key="1">
    <citation type="submission" date="2012-05" db="EMBL/GenBank/DDBJ databases">
        <title>Finished chromosome of genome of Chamaesiphon sp. PCC 6605.</title>
        <authorList>
            <consortium name="US DOE Joint Genome Institute"/>
            <person name="Gugger M."/>
            <person name="Coursin T."/>
            <person name="Rippka R."/>
            <person name="Tandeau De Marsac N."/>
            <person name="Huntemann M."/>
            <person name="Wei C.-L."/>
            <person name="Han J."/>
            <person name="Detter J.C."/>
            <person name="Han C."/>
            <person name="Tapia R."/>
            <person name="Chen A."/>
            <person name="Kyrpides N."/>
            <person name="Mavromatis K."/>
            <person name="Markowitz V."/>
            <person name="Szeto E."/>
            <person name="Ivanova N."/>
            <person name="Pagani I."/>
            <person name="Pati A."/>
            <person name="Goodwin L."/>
            <person name="Nordberg H.P."/>
            <person name="Cantor M.N."/>
            <person name="Hua S.X."/>
            <person name="Woyke T."/>
            <person name="Kerfeld C.A."/>
        </authorList>
    </citation>
    <scope>NUCLEOTIDE SEQUENCE [LARGE SCALE GENOMIC DNA]</scope>
    <source>
        <strain evidence="2">ATCC 27169 / PCC 6605</strain>
    </source>
</reference>
<protein>
    <submittedName>
        <fullName evidence="1">Uncharacterized protein</fullName>
    </submittedName>
</protein>
<keyword evidence="2" id="KW-1185">Reference proteome</keyword>